<proteinExistence type="predicted"/>
<reference evidence="1 2" key="2">
    <citation type="journal article" date="2016" name="Genome Announc.">
        <title>Draft Genome Sequence of Oceanobacillus picturae Heshi-B3, Isolated from Fermented Rice Bran in a Traditional Japanese Seafood Dish.</title>
        <authorList>
            <person name="Akuzawa S."/>
            <person name="Nagaoka J."/>
            <person name="Kanekatsu M."/>
            <person name="Kanesaki Y."/>
            <person name="Suzuki T."/>
        </authorList>
    </citation>
    <scope>NUCLEOTIDE SEQUENCE [LARGE SCALE GENOMIC DNA]</scope>
    <source>
        <strain evidence="1 2">Heshi-B3</strain>
    </source>
</reference>
<reference evidence="2" key="1">
    <citation type="submission" date="2015-07" db="EMBL/GenBank/DDBJ databases">
        <title>Draft Genome Sequence of Oceanobacillus picturae Heshi-B3 that Was Isolated from Fermented Rice Bran with Aging Salted Mackerel, Which Was Named Heshiko as Traditional Fermented Seafood in Japan.</title>
        <authorList>
            <person name="Akuzawa S."/>
            <person name="Nakagawa J."/>
            <person name="Kanekatsu T."/>
            <person name="Kanesaki Y."/>
            <person name="Suzuki T."/>
        </authorList>
    </citation>
    <scope>NUCLEOTIDE SEQUENCE [LARGE SCALE GENOMIC DNA]</scope>
    <source>
        <strain evidence="2">Heshi-B3</strain>
    </source>
</reference>
<comment type="caution">
    <text evidence="1">The sequence shown here is derived from an EMBL/GenBank/DDBJ whole genome shotgun (WGS) entry which is preliminary data.</text>
</comment>
<dbReference type="EMBL" id="BBXV01000023">
    <property type="protein sequence ID" value="GAQ17992.1"/>
    <property type="molecule type" value="Genomic_DNA"/>
</dbReference>
<dbReference type="Proteomes" id="UP000052946">
    <property type="component" value="Unassembled WGS sequence"/>
</dbReference>
<protein>
    <submittedName>
        <fullName evidence="1">Glutathione reductase</fullName>
    </submittedName>
</protein>
<accession>A0A0U9HCQ5</accession>
<name>A0A0U9HCQ5_9BACI</name>
<dbReference type="OrthoDB" id="1955334at2"/>
<organism evidence="1 2">
    <name type="scientific">Oceanobacillus picturae</name>
    <dbReference type="NCBI Taxonomy" id="171693"/>
    <lineage>
        <taxon>Bacteria</taxon>
        <taxon>Bacillati</taxon>
        <taxon>Bacillota</taxon>
        <taxon>Bacilli</taxon>
        <taxon>Bacillales</taxon>
        <taxon>Bacillaceae</taxon>
        <taxon>Oceanobacillus</taxon>
    </lineage>
</organism>
<sequence length="75" mass="8737">MSNNKLPVASHLNDSEYKLLLTVYAKHNSSIGLEERAQYNLSEVTKVERNTDEICLEVYYSNGEWFKYYPNGTWA</sequence>
<evidence type="ECO:0000313" key="2">
    <source>
        <dbReference type="Proteomes" id="UP000052946"/>
    </source>
</evidence>
<gene>
    <name evidence="1" type="ORF">OPHB3_1931</name>
</gene>
<evidence type="ECO:0000313" key="1">
    <source>
        <dbReference type="EMBL" id="GAQ17992.1"/>
    </source>
</evidence>
<dbReference type="AlphaFoldDB" id="A0A0U9HCQ5"/>
<dbReference type="RefSeq" id="WP_058950154.1">
    <property type="nucleotide sequence ID" value="NZ_BBXV01000023.1"/>
</dbReference>